<name>A0A8J5HHN0_ZINOF</name>
<keyword evidence="1 3" id="KW-0853">WD repeat</keyword>
<evidence type="ECO:0000313" key="6">
    <source>
        <dbReference type="Proteomes" id="UP000734854"/>
    </source>
</evidence>
<evidence type="ECO:0000256" key="3">
    <source>
        <dbReference type="PROSITE-ProRule" id="PRU00221"/>
    </source>
</evidence>
<dbReference type="InterPro" id="IPR051362">
    <property type="entry name" value="WD_repeat_creC_regulators"/>
</dbReference>
<accession>A0A8J5HHN0</accession>
<evidence type="ECO:0000256" key="1">
    <source>
        <dbReference type="ARBA" id="ARBA00022574"/>
    </source>
</evidence>
<dbReference type="PANTHER" id="PTHR14107">
    <property type="entry name" value="WD REPEAT PROTEIN"/>
    <property type="match status" value="1"/>
</dbReference>
<dbReference type="InterPro" id="IPR015943">
    <property type="entry name" value="WD40/YVTN_repeat-like_dom_sf"/>
</dbReference>
<dbReference type="AlphaFoldDB" id="A0A8J5HHN0"/>
<evidence type="ECO:0000313" key="5">
    <source>
        <dbReference type="EMBL" id="KAG6527323.1"/>
    </source>
</evidence>
<keyword evidence="2" id="KW-0677">Repeat</keyword>
<keyword evidence="6" id="KW-1185">Reference proteome</keyword>
<gene>
    <name evidence="5" type="ORF">ZIOFF_009422</name>
</gene>
<evidence type="ECO:0000256" key="4">
    <source>
        <dbReference type="SAM" id="MobiDB-lite"/>
    </source>
</evidence>
<sequence length="368" mass="41216">MPSSSTAVNHQTPRLKTCFKTPEGRYKLQYEKTHPVKAVSQLTIAYLKEKPTNQAWCEARHFSNSNPVCHAFDSEVEDGHDLIIALHSGDGQFTLYSVSLRQQLQDPGRKLVAAQRYHKDGTSSNRHMKSVDIDGLLGINVEYWTRIQVPDAGIGHSSDGKYILTGGEDDLVQVWSIGDRKIVAWGEGHNSWVIGVAFDSYWSHQIQKEGYIKMWIRPDHSDNSQSNSSDAVIPITNLKDRPVASSIKTSSSSCPFMISVMPFEEWRCSTSGIASLWSPTQDLVNHNSVPQQTWASELATTSGWVKFRDLLPFQIACCHSVEEGFKEESIGIGRRMIVPDFERQLRANIPPSGPSKQHNSGGHRKSWP</sequence>
<dbReference type="EMBL" id="JACMSC010000003">
    <property type="protein sequence ID" value="KAG6527323.1"/>
    <property type="molecule type" value="Genomic_DNA"/>
</dbReference>
<dbReference type="PANTHER" id="PTHR14107:SF16">
    <property type="entry name" value="AT02583P"/>
    <property type="match status" value="1"/>
</dbReference>
<feature type="region of interest" description="Disordered" evidence="4">
    <location>
        <begin position="346"/>
        <end position="368"/>
    </location>
</feature>
<organism evidence="5 6">
    <name type="scientific">Zingiber officinale</name>
    <name type="common">Ginger</name>
    <name type="synonym">Amomum zingiber</name>
    <dbReference type="NCBI Taxonomy" id="94328"/>
    <lineage>
        <taxon>Eukaryota</taxon>
        <taxon>Viridiplantae</taxon>
        <taxon>Streptophyta</taxon>
        <taxon>Embryophyta</taxon>
        <taxon>Tracheophyta</taxon>
        <taxon>Spermatophyta</taxon>
        <taxon>Magnoliopsida</taxon>
        <taxon>Liliopsida</taxon>
        <taxon>Zingiberales</taxon>
        <taxon>Zingiberaceae</taxon>
        <taxon>Zingiber</taxon>
    </lineage>
</organism>
<dbReference type="PROSITE" id="PS50082">
    <property type="entry name" value="WD_REPEATS_2"/>
    <property type="match status" value="1"/>
</dbReference>
<dbReference type="Gene3D" id="2.130.10.10">
    <property type="entry name" value="YVTN repeat-like/Quinoprotein amine dehydrogenase"/>
    <property type="match status" value="2"/>
</dbReference>
<proteinExistence type="predicted"/>
<dbReference type="InterPro" id="IPR001680">
    <property type="entry name" value="WD40_rpt"/>
</dbReference>
<reference evidence="5 6" key="1">
    <citation type="submission" date="2020-08" db="EMBL/GenBank/DDBJ databases">
        <title>Plant Genome Project.</title>
        <authorList>
            <person name="Zhang R.-G."/>
        </authorList>
    </citation>
    <scope>NUCLEOTIDE SEQUENCE [LARGE SCALE GENOMIC DNA]</scope>
    <source>
        <tissue evidence="5">Rhizome</tissue>
    </source>
</reference>
<protein>
    <submittedName>
        <fullName evidence="5">Uncharacterized protein</fullName>
    </submittedName>
</protein>
<dbReference type="SUPFAM" id="SSF117289">
    <property type="entry name" value="Nucleoporin domain"/>
    <property type="match status" value="1"/>
</dbReference>
<comment type="caution">
    <text evidence="5">The sequence shown here is derived from an EMBL/GenBank/DDBJ whole genome shotgun (WGS) entry which is preliminary data.</text>
</comment>
<dbReference type="Proteomes" id="UP000734854">
    <property type="component" value="Unassembled WGS sequence"/>
</dbReference>
<feature type="repeat" description="WD" evidence="3">
    <location>
        <begin position="157"/>
        <end position="177"/>
    </location>
</feature>
<evidence type="ECO:0000256" key="2">
    <source>
        <dbReference type="ARBA" id="ARBA00022737"/>
    </source>
</evidence>